<evidence type="ECO:0000313" key="3">
    <source>
        <dbReference type="Proteomes" id="UP000622797"/>
    </source>
</evidence>
<proteinExistence type="predicted"/>
<keyword evidence="3" id="KW-1185">Reference proteome</keyword>
<evidence type="ECO:0000313" key="2">
    <source>
        <dbReference type="EMBL" id="KAF4961976.1"/>
    </source>
</evidence>
<gene>
    <name evidence="2" type="ORF">FSARC_9906</name>
</gene>
<protein>
    <submittedName>
        <fullName evidence="2">Uncharacterized protein</fullName>
    </submittedName>
</protein>
<reference evidence="2" key="2">
    <citation type="submission" date="2020-05" db="EMBL/GenBank/DDBJ databases">
        <authorList>
            <person name="Kim H.-S."/>
            <person name="Proctor R.H."/>
            <person name="Brown D.W."/>
        </authorList>
    </citation>
    <scope>NUCLEOTIDE SEQUENCE</scope>
    <source>
        <strain evidence="2">NRRL 20472</strain>
    </source>
</reference>
<feature type="compositionally biased region" description="Polar residues" evidence="1">
    <location>
        <begin position="181"/>
        <end position="200"/>
    </location>
</feature>
<name>A0A8H4TQ09_9HYPO</name>
<dbReference type="Proteomes" id="UP000622797">
    <property type="component" value="Unassembled WGS sequence"/>
</dbReference>
<feature type="region of interest" description="Disordered" evidence="1">
    <location>
        <begin position="170"/>
        <end position="264"/>
    </location>
</feature>
<dbReference type="AlphaFoldDB" id="A0A8H4TQ09"/>
<evidence type="ECO:0000256" key="1">
    <source>
        <dbReference type="SAM" id="MobiDB-lite"/>
    </source>
</evidence>
<comment type="caution">
    <text evidence="2">The sequence shown here is derived from an EMBL/GenBank/DDBJ whole genome shotgun (WGS) entry which is preliminary data.</text>
</comment>
<dbReference type="EMBL" id="JABEXW010000581">
    <property type="protein sequence ID" value="KAF4961976.1"/>
    <property type="molecule type" value="Genomic_DNA"/>
</dbReference>
<sequence>MPAMFEGQLDPLISGEEREFIKSRATVLKPAYDKYLISDSLHDFSLPAPSIQLLKSSDIAITLKHSKIATATGKAATDLSITKISDPEADNFMGYSQKENCIVFKGERGLVEHFVDFAEGIAQEKSVSLVMKSQSTVRIPPEGLEFGLSYEEFANRVEVLECAMWIRTSPHDQTEPDESNDLGTLQSHRPNTPKCTSTSDGSRDDGLGQDDFLDEGTANVESPSDNVYSSPLSSPPHESSGSSSPLSPPPERIVTPPWLKHSES</sequence>
<dbReference type="OrthoDB" id="4932172at2759"/>
<accession>A0A8H4TQ09</accession>
<feature type="compositionally biased region" description="Low complexity" evidence="1">
    <location>
        <begin position="229"/>
        <end position="245"/>
    </location>
</feature>
<organism evidence="2 3">
    <name type="scientific">Fusarium sarcochroum</name>
    <dbReference type="NCBI Taxonomy" id="1208366"/>
    <lineage>
        <taxon>Eukaryota</taxon>
        <taxon>Fungi</taxon>
        <taxon>Dikarya</taxon>
        <taxon>Ascomycota</taxon>
        <taxon>Pezizomycotina</taxon>
        <taxon>Sordariomycetes</taxon>
        <taxon>Hypocreomycetidae</taxon>
        <taxon>Hypocreales</taxon>
        <taxon>Nectriaceae</taxon>
        <taxon>Fusarium</taxon>
        <taxon>Fusarium lateritium species complex</taxon>
    </lineage>
</organism>
<reference evidence="2" key="1">
    <citation type="journal article" date="2020" name="BMC Genomics">
        <title>Correction to: Identification and distribution of gene clusters required for synthesis of sphingolipid metabolism inhibitors in diverse species of the filamentous fungus Fusarium.</title>
        <authorList>
            <person name="Kim H.S."/>
            <person name="Lohmar J.M."/>
            <person name="Busman M."/>
            <person name="Brown D.W."/>
            <person name="Naumann T.A."/>
            <person name="Divon H.H."/>
            <person name="Lysoe E."/>
            <person name="Uhlig S."/>
            <person name="Proctor R.H."/>
        </authorList>
    </citation>
    <scope>NUCLEOTIDE SEQUENCE</scope>
    <source>
        <strain evidence="2">NRRL 20472</strain>
    </source>
</reference>
<feature type="compositionally biased region" description="Polar residues" evidence="1">
    <location>
        <begin position="219"/>
        <end position="228"/>
    </location>
</feature>